<dbReference type="Gene3D" id="1.10.10.10">
    <property type="entry name" value="Winged helix-like DNA-binding domain superfamily/Winged helix DNA-binding domain"/>
    <property type="match status" value="1"/>
</dbReference>
<protein>
    <submittedName>
        <fullName evidence="1">DUF4364 family protein</fullName>
    </submittedName>
</protein>
<dbReference type="Proteomes" id="UP001207605">
    <property type="component" value="Unassembled WGS sequence"/>
</dbReference>
<dbReference type="Pfam" id="PF14277">
    <property type="entry name" value="DUF4364"/>
    <property type="match status" value="1"/>
</dbReference>
<proteinExistence type="predicted"/>
<reference evidence="1 2" key="1">
    <citation type="journal article" date="2021" name="ISME Commun">
        <title>Automated analysis of genomic sequences facilitates high-throughput and comprehensive description of bacteria.</title>
        <authorList>
            <person name="Hitch T.C.A."/>
        </authorList>
    </citation>
    <scope>NUCLEOTIDE SEQUENCE [LARGE SCALE GENOMIC DNA]</scope>
    <source>
        <strain evidence="1 2">Sanger_02</strain>
    </source>
</reference>
<evidence type="ECO:0000313" key="2">
    <source>
        <dbReference type="Proteomes" id="UP001207605"/>
    </source>
</evidence>
<accession>A0ABT2S5L3</accession>
<dbReference type="SUPFAM" id="SSF46785">
    <property type="entry name" value="Winged helix' DNA-binding domain"/>
    <property type="match status" value="1"/>
</dbReference>
<sequence>MAQPLTLYKLIVLYMLDRVDFPLSTSQISEFVLDKGYTTYFKLQQALSELMDAGLIRDESTHNRTLYHLTEDGSSTIDYFKNNISQDIQKDVNEYLKEKKYDLKNESSVKADYYRNTNQEYSVHCQVTENALPLIDLTITVPSEAEAQAVTDNWQKKNQELYATIMAKLLG</sequence>
<gene>
    <name evidence="1" type="ORF">OCV65_06515</name>
</gene>
<dbReference type="InterPro" id="IPR025374">
    <property type="entry name" value="DUF4364"/>
</dbReference>
<organism evidence="1 2">
    <name type="scientific">Dorea ammoniilytica</name>
    <dbReference type="NCBI Taxonomy" id="2981788"/>
    <lineage>
        <taxon>Bacteria</taxon>
        <taxon>Bacillati</taxon>
        <taxon>Bacillota</taxon>
        <taxon>Clostridia</taxon>
        <taxon>Lachnospirales</taxon>
        <taxon>Lachnospiraceae</taxon>
        <taxon>Dorea</taxon>
    </lineage>
</organism>
<dbReference type="InterPro" id="IPR036388">
    <property type="entry name" value="WH-like_DNA-bd_sf"/>
</dbReference>
<comment type="caution">
    <text evidence="1">The sequence shown here is derived from an EMBL/GenBank/DDBJ whole genome shotgun (WGS) entry which is preliminary data.</text>
</comment>
<dbReference type="InterPro" id="IPR036390">
    <property type="entry name" value="WH_DNA-bd_sf"/>
</dbReference>
<name>A0ABT2S5L3_9FIRM</name>
<dbReference type="EMBL" id="JAOQJV010000006">
    <property type="protein sequence ID" value="MCU6699881.1"/>
    <property type="molecule type" value="Genomic_DNA"/>
</dbReference>
<dbReference type="RefSeq" id="WP_118382689.1">
    <property type="nucleotide sequence ID" value="NZ_JAOQJV010000006.1"/>
</dbReference>
<keyword evidence="2" id="KW-1185">Reference proteome</keyword>
<evidence type="ECO:0000313" key="1">
    <source>
        <dbReference type="EMBL" id="MCU6699881.1"/>
    </source>
</evidence>